<dbReference type="Proteomes" id="UP000193411">
    <property type="component" value="Unassembled WGS sequence"/>
</dbReference>
<protein>
    <submittedName>
        <fullName evidence="1">Gluconate transport inducer 1/Pac2</fullName>
    </submittedName>
</protein>
<evidence type="ECO:0000313" key="1">
    <source>
        <dbReference type="EMBL" id="ORZ38210.1"/>
    </source>
</evidence>
<gene>
    <name evidence="1" type="ORF">BCR44DRAFT_102172</name>
</gene>
<sequence length="64" mass="7434">EGTQAGLLPRTTRRLTAAEKDRAVYHGAIHVFLERESGIKRWTDKLHWSASRIAGHFLMYREIE</sequence>
<accession>A0A1Y2HUE1</accession>
<name>A0A1Y2HUE1_9FUNG</name>
<dbReference type="PANTHER" id="PTHR28027:SF2">
    <property type="entry name" value="TRANSCRIPTIONAL REGULATOR MIT1"/>
    <property type="match status" value="1"/>
</dbReference>
<dbReference type="InterPro" id="IPR018608">
    <property type="entry name" value="Gti1/Pac2"/>
</dbReference>
<keyword evidence="2" id="KW-1185">Reference proteome</keyword>
<comment type="caution">
    <text evidence="1">The sequence shown here is derived from an EMBL/GenBank/DDBJ whole genome shotgun (WGS) entry which is preliminary data.</text>
</comment>
<dbReference type="AlphaFoldDB" id="A0A1Y2HUE1"/>
<dbReference type="PANTHER" id="PTHR28027">
    <property type="entry name" value="TRANSCRIPTIONAL REGULATOR MIT1"/>
    <property type="match status" value="1"/>
</dbReference>
<feature type="non-terminal residue" evidence="1">
    <location>
        <position position="64"/>
    </location>
</feature>
<organism evidence="1 2">
    <name type="scientific">Catenaria anguillulae PL171</name>
    <dbReference type="NCBI Taxonomy" id="765915"/>
    <lineage>
        <taxon>Eukaryota</taxon>
        <taxon>Fungi</taxon>
        <taxon>Fungi incertae sedis</taxon>
        <taxon>Blastocladiomycota</taxon>
        <taxon>Blastocladiomycetes</taxon>
        <taxon>Blastocladiales</taxon>
        <taxon>Catenariaceae</taxon>
        <taxon>Catenaria</taxon>
    </lineage>
</organism>
<reference evidence="1 2" key="1">
    <citation type="submission" date="2016-07" db="EMBL/GenBank/DDBJ databases">
        <title>Pervasive Adenine N6-methylation of Active Genes in Fungi.</title>
        <authorList>
            <consortium name="DOE Joint Genome Institute"/>
            <person name="Mondo S.J."/>
            <person name="Dannebaum R.O."/>
            <person name="Kuo R.C."/>
            <person name="Labutti K."/>
            <person name="Haridas S."/>
            <person name="Kuo A."/>
            <person name="Salamov A."/>
            <person name="Ahrendt S.R."/>
            <person name="Lipzen A."/>
            <person name="Sullivan W."/>
            <person name="Andreopoulos W.B."/>
            <person name="Clum A."/>
            <person name="Lindquist E."/>
            <person name="Daum C."/>
            <person name="Ramamoorthy G.K."/>
            <person name="Gryganskyi A."/>
            <person name="Culley D."/>
            <person name="Magnuson J.K."/>
            <person name="James T.Y."/>
            <person name="O'Malley M.A."/>
            <person name="Stajich J.E."/>
            <person name="Spatafora J.W."/>
            <person name="Visel A."/>
            <person name="Grigoriev I.V."/>
        </authorList>
    </citation>
    <scope>NUCLEOTIDE SEQUENCE [LARGE SCALE GENOMIC DNA]</scope>
    <source>
        <strain evidence="1 2">PL171</strain>
    </source>
</reference>
<feature type="non-terminal residue" evidence="1">
    <location>
        <position position="1"/>
    </location>
</feature>
<proteinExistence type="predicted"/>
<evidence type="ECO:0000313" key="2">
    <source>
        <dbReference type="Proteomes" id="UP000193411"/>
    </source>
</evidence>
<dbReference type="EMBL" id="MCFL01000009">
    <property type="protein sequence ID" value="ORZ38210.1"/>
    <property type="molecule type" value="Genomic_DNA"/>
</dbReference>
<dbReference type="Pfam" id="PF09729">
    <property type="entry name" value="Gti1_Pac2"/>
    <property type="match status" value="1"/>
</dbReference>
<dbReference type="OrthoDB" id="5572844at2759"/>
<dbReference type="GO" id="GO:0003677">
    <property type="term" value="F:DNA binding"/>
    <property type="evidence" value="ECO:0007669"/>
    <property type="project" value="TreeGrafter"/>
</dbReference>